<dbReference type="RefSeq" id="WP_167638511.1">
    <property type="nucleotide sequence ID" value="NZ_JAATOP010000007.1"/>
</dbReference>
<dbReference type="PANTHER" id="PTHR46696:SF1">
    <property type="entry name" value="CYTOCHROME P450 YJIB-RELATED"/>
    <property type="match status" value="1"/>
</dbReference>
<dbReference type="InterPro" id="IPR001128">
    <property type="entry name" value="Cyt_P450"/>
</dbReference>
<dbReference type="Pfam" id="PF00067">
    <property type="entry name" value="p450"/>
    <property type="match status" value="2"/>
</dbReference>
<dbReference type="SUPFAM" id="SSF48264">
    <property type="entry name" value="Cytochrome P450"/>
    <property type="match status" value="1"/>
</dbReference>
<dbReference type="Proteomes" id="UP000709466">
    <property type="component" value="Unassembled WGS sequence"/>
</dbReference>
<proteinExistence type="inferred from homology"/>
<keyword evidence="2" id="KW-0408">Iron</keyword>
<accession>A0ABX0VYF6</accession>
<dbReference type="Gene3D" id="1.10.630.10">
    <property type="entry name" value="Cytochrome P450"/>
    <property type="match status" value="1"/>
</dbReference>
<dbReference type="InterPro" id="IPR017972">
    <property type="entry name" value="Cyt_P450_CS"/>
</dbReference>
<keyword evidence="4" id="KW-1185">Reference proteome</keyword>
<organism evidence="3 4">
    <name type="scientific">Marivivens donghaensis</name>
    <dbReference type="NCBI Taxonomy" id="1699413"/>
    <lineage>
        <taxon>Bacteria</taxon>
        <taxon>Pseudomonadati</taxon>
        <taxon>Pseudomonadota</taxon>
        <taxon>Alphaproteobacteria</taxon>
        <taxon>Rhodobacterales</taxon>
        <taxon>Paracoccaceae</taxon>
        <taxon>Marivivens group</taxon>
        <taxon>Marivivens</taxon>
    </lineage>
</organism>
<evidence type="ECO:0000256" key="2">
    <source>
        <dbReference type="RuleBase" id="RU000461"/>
    </source>
</evidence>
<dbReference type="CDD" id="cd20625">
    <property type="entry name" value="CYP164-like"/>
    <property type="match status" value="1"/>
</dbReference>
<evidence type="ECO:0000313" key="3">
    <source>
        <dbReference type="EMBL" id="NIY73132.1"/>
    </source>
</evidence>
<dbReference type="EMBL" id="JAATOP010000007">
    <property type="protein sequence ID" value="NIY73132.1"/>
    <property type="molecule type" value="Genomic_DNA"/>
</dbReference>
<comment type="similarity">
    <text evidence="1 2">Belongs to the cytochrome P450 family.</text>
</comment>
<dbReference type="PRINTS" id="PR00359">
    <property type="entry name" value="BP450"/>
</dbReference>
<keyword evidence="2" id="KW-0560">Oxidoreductase</keyword>
<gene>
    <name evidence="3" type="ORF">HCZ30_11895</name>
</gene>
<dbReference type="PANTHER" id="PTHR46696">
    <property type="entry name" value="P450, PUTATIVE (EUROFUNG)-RELATED"/>
    <property type="match status" value="1"/>
</dbReference>
<comment type="caution">
    <text evidence="3">The sequence shown here is derived from an EMBL/GenBank/DDBJ whole genome shotgun (WGS) entry which is preliminary data.</text>
</comment>
<keyword evidence="2" id="KW-0503">Monooxygenase</keyword>
<reference evidence="3 4" key="1">
    <citation type="submission" date="2020-03" db="EMBL/GenBank/DDBJ databases">
        <title>Bacterial isolates of synthetic phycosphere.</title>
        <authorList>
            <person name="Fu H."/>
            <person name="Moran M.A."/>
        </authorList>
    </citation>
    <scope>NUCLEOTIDE SEQUENCE [LARGE SCALE GENOMIC DNA]</scope>
    <source>
        <strain evidence="3 4">HF1</strain>
    </source>
</reference>
<keyword evidence="2" id="KW-0479">Metal-binding</keyword>
<keyword evidence="2" id="KW-0349">Heme</keyword>
<sequence>MKHFQQSPTDPAFVQNPYPFYDSVRAAGDLFYWDDYQMVCAVSHEAVSALLKDRRLGREIPPEKATPIPPHLKPFYDIDAHSMLELEAPRHKRLRSLVLRAFTSRRIASLAGDIEELSNELIDRFPDEPFDLIDAFCRPIPVVVICRLLGVPEDRADDLLRWSNDMVAMYQARRTREVEDAAAKASTEFREFIVGYIEARRKAPANDLLSELIAAEEEGEKLSTDELVTTVILLLNAGHEATVHTMGNGVKTMLERGVTEITDASVEEIIRFDPPLHMFTRWVYEDITVFGHELKRGQMFGCLLGAANRDPAAYTDPNTFDPERKGPTNTSFGGGIHFCVGAPLARLELKVAMGVLFDRLPALKLAGEPQYANVFHFHGLDSLMVTKG</sequence>
<protein>
    <submittedName>
        <fullName evidence="3">Cytochrome P450</fullName>
    </submittedName>
</protein>
<evidence type="ECO:0000313" key="4">
    <source>
        <dbReference type="Proteomes" id="UP000709466"/>
    </source>
</evidence>
<dbReference type="PROSITE" id="PS00086">
    <property type="entry name" value="CYTOCHROME_P450"/>
    <property type="match status" value="1"/>
</dbReference>
<dbReference type="InterPro" id="IPR002397">
    <property type="entry name" value="Cyt_P450_B"/>
</dbReference>
<dbReference type="InterPro" id="IPR036396">
    <property type="entry name" value="Cyt_P450_sf"/>
</dbReference>
<evidence type="ECO:0000256" key="1">
    <source>
        <dbReference type="ARBA" id="ARBA00010617"/>
    </source>
</evidence>
<name>A0ABX0VYF6_9RHOB</name>